<keyword evidence="3" id="KW-1185">Reference proteome</keyword>
<evidence type="ECO:0000256" key="1">
    <source>
        <dbReference type="SAM" id="MobiDB-lite"/>
    </source>
</evidence>
<accession>A0A5D0CTB2</accession>
<dbReference type="InterPro" id="IPR025435">
    <property type="entry name" value="YfhD-like"/>
</dbReference>
<evidence type="ECO:0000313" key="2">
    <source>
        <dbReference type="EMBL" id="TYA12928.1"/>
    </source>
</evidence>
<feature type="compositionally biased region" description="Basic and acidic residues" evidence="1">
    <location>
        <begin position="42"/>
        <end position="60"/>
    </location>
</feature>
<proteinExistence type="predicted"/>
<dbReference type="Proteomes" id="UP000325218">
    <property type="component" value="Unassembled WGS sequence"/>
</dbReference>
<dbReference type="Pfam" id="PF14151">
    <property type="entry name" value="YfhD"/>
    <property type="match status" value="1"/>
</dbReference>
<evidence type="ECO:0000313" key="3">
    <source>
        <dbReference type="Proteomes" id="UP000325218"/>
    </source>
</evidence>
<feature type="region of interest" description="Disordered" evidence="1">
    <location>
        <begin position="1"/>
        <end position="20"/>
    </location>
</feature>
<feature type="region of interest" description="Disordered" evidence="1">
    <location>
        <begin position="41"/>
        <end position="60"/>
    </location>
</feature>
<comment type="caution">
    <text evidence="2">The sequence shown here is derived from an EMBL/GenBank/DDBJ whole genome shotgun (WGS) entry which is preliminary data.</text>
</comment>
<dbReference type="OrthoDB" id="2650847at2"/>
<gene>
    <name evidence="2" type="ORF">FRY98_09530</name>
</gene>
<feature type="compositionally biased region" description="Basic and acidic residues" evidence="1">
    <location>
        <begin position="1"/>
        <end position="10"/>
    </location>
</feature>
<sequence>MNKSNHDRVTRKVPASGKHLEVGYNRDVEFSEELADQEDWEAIERSERADNRQKGQHDWT</sequence>
<dbReference type="EMBL" id="VSDO01000002">
    <property type="protein sequence ID" value="TYA12928.1"/>
    <property type="molecule type" value="Genomic_DNA"/>
</dbReference>
<organism evidence="2 3">
    <name type="scientific">Paenibacillus faecis</name>
    <dbReference type="NCBI Taxonomy" id="862114"/>
    <lineage>
        <taxon>Bacteria</taxon>
        <taxon>Bacillati</taxon>
        <taxon>Bacillota</taxon>
        <taxon>Bacilli</taxon>
        <taxon>Bacillales</taxon>
        <taxon>Paenibacillaceae</taxon>
        <taxon>Paenibacillus</taxon>
    </lineage>
</organism>
<dbReference type="AlphaFoldDB" id="A0A5D0CTB2"/>
<reference evidence="2 3" key="1">
    <citation type="submission" date="2019-08" db="EMBL/GenBank/DDBJ databases">
        <title>Genome sequencing of Paenibacillus faecis DSM 23593(T).</title>
        <authorList>
            <person name="Kook J.-K."/>
            <person name="Park S.-N."/>
            <person name="Lim Y.K."/>
        </authorList>
    </citation>
    <scope>NUCLEOTIDE SEQUENCE [LARGE SCALE GENOMIC DNA]</scope>
    <source>
        <strain evidence="2 3">DSM 23593</strain>
    </source>
</reference>
<dbReference type="RefSeq" id="WP_148451529.1">
    <property type="nucleotide sequence ID" value="NZ_VSDO01000002.1"/>
</dbReference>
<name>A0A5D0CTB2_9BACL</name>
<protein>
    <submittedName>
        <fullName evidence="2">YfhD family protein</fullName>
    </submittedName>
</protein>